<proteinExistence type="inferred from homology"/>
<evidence type="ECO:0000313" key="9">
    <source>
        <dbReference type="Proteomes" id="UP001202328"/>
    </source>
</evidence>
<evidence type="ECO:0000256" key="5">
    <source>
        <dbReference type="PIRSR" id="PIRSR602401-1"/>
    </source>
</evidence>
<dbReference type="PRINTS" id="PR00463">
    <property type="entry name" value="EP450I"/>
</dbReference>
<sequence>MDALSNSYIPACFMLFICFLSIALFLKKTSQAIDYWLFLGSFPSVVMNSNRIPDWFTEVFTSLGRGSFFVDGPIFSNLKYFVTCHHQNIEYILKTNFNNFPKGPDFKQVFSPLGDGIFNADSESWRVQRRMAHTAFISAEFKNLISNISRQVVEDQLVPLLVHVAKTGSTIDLQEVCSRFAFDVNMNAIFGLHGNYLSTELPSNDLAEAIGDVQEAVFFRHTMPMFVWKLMRLFRIGRERELLKAVKTIDAHFYEHISQKQKHLIQGVKTFDLLSSYINEELNRTKIPSLPPKNDDEFLRDSMLSLFVAGKDTIASGLIWFFWLVSKTPSVEKKISEELEVLLSSKMGQLSEYHEWPWVFHSDDTNGLVYLHAALCESLRLYPPVPINSKTVLNEVVLPDGSLIKPGTQVLIPFYSVGRMPWIWGEDCLEFKPERWMDGDGKLARHENAAKFFTFNIGPRTCLGKDMSFTQLKAVAAAVLLNFHVEVLEGQHVCPKPAITLHMKKDLQVKIHKRVI</sequence>
<dbReference type="PRINTS" id="PR00385">
    <property type="entry name" value="P450"/>
</dbReference>
<evidence type="ECO:0000256" key="4">
    <source>
        <dbReference type="ARBA" id="ARBA00023004"/>
    </source>
</evidence>
<comment type="similarity">
    <text evidence="1 6">Belongs to the cytochrome P450 family.</text>
</comment>
<keyword evidence="3 6" id="KW-0560">Oxidoreductase</keyword>
<feature type="binding site" description="axial binding residue" evidence="5">
    <location>
        <position position="462"/>
    </location>
    <ligand>
        <name>heme</name>
        <dbReference type="ChEBI" id="CHEBI:30413"/>
    </ligand>
    <ligandPart>
        <name>Fe</name>
        <dbReference type="ChEBI" id="CHEBI:18248"/>
    </ligandPart>
</feature>
<evidence type="ECO:0000256" key="1">
    <source>
        <dbReference type="ARBA" id="ARBA00010617"/>
    </source>
</evidence>
<dbReference type="Gene3D" id="1.10.630.10">
    <property type="entry name" value="Cytochrome P450"/>
    <property type="match status" value="1"/>
</dbReference>
<dbReference type="CDD" id="cd11064">
    <property type="entry name" value="CYP86A"/>
    <property type="match status" value="1"/>
</dbReference>
<organism evidence="8 9">
    <name type="scientific">Papaver atlanticum</name>
    <dbReference type="NCBI Taxonomy" id="357466"/>
    <lineage>
        <taxon>Eukaryota</taxon>
        <taxon>Viridiplantae</taxon>
        <taxon>Streptophyta</taxon>
        <taxon>Embryophyta</taxon>
        <taxon>Tracheophyta</taxon>
        <taxon>Spermatophyta</taxon>
        <taxon>Magnoliopsida</taxon>
        <taxon>Ranunculales</taxon>
        <taxon>Papaveraceae</taxon>
        <taxon>Papaveroideae</taxon>
        <taxon>Papaver</taxon>
    </lineage>
</organism>
<keyword evidence="6" id="KW-0503">Monooxygenase</keyword>
<keyword evidence="4 5" id="KW-0408">Iron</keyword>
<evidence type="ECO:0000256" key="6">
    <source>
        <dbReference type="RuleBase" id="RU000461"/>
    </source>
</evidence>
<dbReference type="InterPro" id="IPR036396">
    <property type="entry name" value="Cyt_P450_sf"/>
</dbReference>
<protein>
    <recommendedName>
        <fullName evidence="10">Cytochrome P450</fullName>
    </recommendedName>
</protein>
<dbReference type="GO" id="GO:0033075">
    <property type="term" value="P:isoquinoline alkaloid biosynthetic process"/>
    <property type="evidence" value="ECO:0007669"/>
    <property type="project" value="UniProtKB-ARBA"/>
</dbReference>
<dbReference type="GO" id="GO:0004497">
    <property type="term" value="F:monooxygenase activity"/>
    <property type="evidence" value="ECO:0007669"/>
    <property type="project" value="UniProtKB-KW"/>
</dbReference>
<dbReference type="InterPro" id="IPR001128">
    <property type="entry name" value="Cyt_P450"/>
</dbReference>
<dbReference type="PROSITE" id="PS00086">
    <property type="entry name" value="CYTOCHROME_P450"/>
    <property type="match status" value="1"/>
</dbReference>
<keyword evidence="9" id="KW-1185">Reference proteome</keyword>
<comment type="cofactor">
    <cofactor evidence="5">
        <name>heme</name>
        <dbReference type="ChEBI" id="CHEBI:30413"/>
    </cofactor>
</comment>
<keyword evidence="7" id="KW-1133">Transmembrane helix</keyword>
<evidence type="ECO:0000313" key="8">
    <source>
        <dbReference type="EMBL" id="KAI3920067.1"/>
    </source>
</evidence>
<dbReference type="PANTHER" id="PTHR24296">
    <property type="entry name" value="CYTOCHROME P450"/>
    <property type="match status" value="1"/>
</dbReference>
<dbReference type="Pfam" id="PF00067">
    <property type="entry name" value="p450"/>
    <property type="match status" value="1"/>
</dbReference>
<dbReference type="AlphaFoldDB" id="A0AAD4XIF1"/>
<keyword evidence="2 5" id="KW-0479">Metal-binding</keyword>
<dbReference type="EMBL" id="JAJJMB010008870">
    <property type="protein sequence ID" value="KAI3920067.1"/>
    <property type="molecule type" value="Genomic_DNA"/>
</dbReference>
<dbReference type="GO" id="GO:0020037">
    <property type="term" value="F:heme binding"/>
    <property type="evidence" value="ECO:0007669"/>
    <property type="project" value="InterPro"/>
</dbReference>
<feature type="transmembrane region" description="Helical" evidence="7">
    <location>
        <begin position="6"/>
        <end position="26"/>
    </location>
</feature>
<dbReference type="SUPFAM" id="SSF48264">
    <property type="entry name" value="Cytochrome P450"/>
    <property type="match status" value="1"/>
</dbReference>
<evidence type="ECO:0000256" key="3">
    <source>
        <dbReference type="ARBA" id="ARBA00023002"/>
    </source>
</evidence>
<dbReference type="InterPro" id="IPR017972">
    <property type="entry name" value="Cyt_P450_CS"/>
</dbReference>
<dbReference type="GO" id="GO:0006629">
    <property type="term" value="P:lipid metabolic process"/>
    <property type="evidence" value="ECO:0007669"/>
    <property type="project" value="UniProtKB-ARBA"/>
</dbReference>
<keyword evidence="5 6" id="KW-0349">Heme</keyword>
<evidence type="ECO:0008006" key="10">
    <source>
        <dbReference type="Google" id="ProtNLM"/>
    </source>
</evidence>
<dbReference type="Proteomes" id="UP001202328">
    <property type="component" value="Unassembled WGS sequence"/>
</dbReference>
<name>A0AAD4XIF1_9MAGN</name>
<gene>
    <name evidence="8" type="ORF">MKW98_001323</name>
</gene>
<reference evidence="8" key="1">
    <citation type="submission" date="2022-04" db="EMBL/GenBank/DDBJ databases">
        <title>A functionally conserved STORR gene fusion in Papaver species that diverged 16.8 million years ago.</title>
        <authorList>
            <person name="Catania T."/>
        </authorList>
    </citation>
    <scope>NUCLEOTIDE SEQUENCE</scope>
    <source>
        <strain evidence="8">S-188037</strain>
    </source>
</reference>
<keyword evidence="7" id="KW-0472">Membrane</keyword>
<comment type="caution">
    <text evidence="8">The sequence shown here is derived from an EMBL/GenBank/DDBJ whole genome shotgun (WGS) entry which is preliminary data.</text>
</comment>
<evidence type="ECO:0000256" key="7">
    <source>
        <dbReference type="SAM" id="Phobius"/>
    </source>
</evidence>
<dbReference type="InterPro" id="IPR002401">
    <property type="entry name" value="Cyt_P450_E_grp-I"/>
</dbReference>
<keyword evidence="7" id="KW-0812">Transmembrane</keyword>
<evidence type="ECO:0000256" key="2">
    <source>
        <dbReference type="ARBA" id="ARBA00022723"/>
    </source>
</evidence>
<dbReference type="GO" id="GO:0016705">
    <property type="term" value="F:oxidoreductase activity, acting on paired donors, with incorporation or reduction of molecular oxygen"/>
    <property type="evidence" value="ECO:0007669"/>
    <property type="project" value="InterPro"/>
</dbReference>
<dbReference type="GO" id="GO:0005506">
    <property type="term" value="F:iron ion binding"/>
    <property type="evidence" value="ECO:0007669"/>
    <property type="project" value="InterPro"/>
</dbReference>
<accession>A0AAD4XIF1</accession>